<sequence>MVTVDLRLTPDFEIGGYTLKKGATDLDTFTPVSYWKSPLLEELSDSVPPRAWSTRWTRIGPFLPMQAKFLRHLIGGKSNVVSVMQDHWRDRPWRQHTT</sequence>
<protein>
    <submittedName>
        <fullName evidence="1">Uncharacterized protein</fullName>
    </submittedName>
</protein>
<dbReference type="InParanoid" id="A0A0C3DLR3"/>
<keyword evidence="2" id="KW-1185">Reference proteome</keyword>
<accession>A0A0C3DLR3</accession>
<name>A0A0C3DLR3_9AGAM</name>
<dbReference type="HOGENOM" id="CLU_2334853_0_0_1"/>
<reference evidence="2" key="2">
    <citation type="submission" date="2015-01" db="EMBL/GenBank/DDBJ databases">
        <title>Evolutionary Origins and Diversification of the Mycorrhizal Mutualists.</title>
        <authorList>
            <consortium name="DOE Joint Genome Institute"/>
            <consortium name="Mycorrhizal Genomics Consortium"/>
            <person name="Kohler A."/>
            <person name="Kuo A."/>
            <person name="Nagy L.G."/>
            <person name="Floudas D."/>
            <person name="Copeland A."/>
            <person name="Barry K.W."/>
            <person name="Cichocki N."/>
            <person name="Veneault-Fourrey C."/>
            <person name="LaButti K."/>
            <person name="Lindquist E.A."/>
            <person name="Lipzen A."/>
            <person name="Lundell T."/>
            <person name="Morin E."/>
            <person name="Murat C."/>
            <person name="Riley R."/>
            <person name="Ohm R."/>
            <person name="Sun H."/>
            <person name="Tunlid A."/>
            <person name="Henrissat B."/>
            <person name="Grigoriev I.V."/>
            <person name="Hibbett D.S."/>
            <person name="Martin F."/>
        </authorList>
    </citation>
    <scope>NUCLEOTIDE SEQUENCE [LARGE SCALE GENOMIC DNA]</scope>
    <source>
        <strain evidence="2">Foug A</strain>
    </source>
</reference>
<dbReference type="Proteomes" id="UP000053989">
    <property type="component" value="Unassembled WGS sequence"/>
</dbReference>
<organism evidence="1 2">
    <name type="scientific">Scleroderma citrinum Foug A</name>
    <dbReference type="NCBI Taxonomy" id="1036808"/>
    <lineage>
        <taxon>Eukaryota</taxon>
        <taxon>Fungi</taxon>
        <taxon>Dikarya</taxon>
        <taxon>Basidiomycota</taxon>
        <taxon>Agaricomycotina</taxon>
        <taxon>Agaricomycetes</taxon>
        <taxon>Agaricomycetidae</taxon>
        <taxon>Boletales</taxon>
        <taxon>Sclerodermatineae</taxon>
        <taxon>Sclerodermataceae</taxon>
        <taxon>Scleroderma</taxon>
    </lineage>
</organism>
<dbReference type="AlphaFoldDB" id="A0A0C3DLR3"/>
<gene>
    <name evidence="1" type="ORF">SCLCIDRAFT_192612</name>
</gene>
<proteinExistence type="predicted"/>
<evidence type="ECO:0000313" key="1">
    <source>
        <dbReference type="EMBL" id="KIM56986.1"/>
    </source>
</evidence>
<dbReference type="EMBL" id="KN822107">
    <property type="protein sequence ID" value="KIM56986.1"/>
    <property type="molecule type" value="Genomic_DNA"/>
</dbReference>
<evidence type="ECO:0000313" key="2">
    <source>
        <dbReference type="Proteomes" id="UP000053989"/>
    </source>
</evidence>
<reference evidence="1 2" key="1">
    <citation type="submission" date="2014-04" db="EMBL/GenBank/DDBJ databases">
        <authorList>
            <consortium name="DOE Joint Genome Institute"/>
            <person name="Kuo A."/>
            <person name="Kohler A."/>
            <person name="Nagy L.G."/>
            <person name="Floudas D."/>
            <person name="Copeland A."/>
            <person name="Barry K.W."/>
            <person name="Cichocki N."/>
            <person name="Veneault-Fourrey C."/>
            <person name="LaButti K."/>
            <person name="Lindquist E.A."/>
            <person name="Lipzen A."/>
            <person name="Lundell T."/>
            <person name="Morin E."/>
            <person name="Murat C."/>
            <person name="Sun H."/>
            <person name="Tunlid A."/>
            <person name="Henrissat B."/>
            <person name="Grigoriev I.V."/>
            <person name="Hibbett D.S."/>
            <person name="Martin F."/>
            <person name="Nordberg H.P."/>
            <person name="Cantor M.N."/>
            <person name="Hua S.X."/>
        </authorList>
    </citation>
    <scope>NUCLEOTIDE SEQUENCE [LARGE SCALE GENOMIC DNA]</scope>
    <source>
        <strain evidence="1 2">Foug A</strain>
    </source>
</reference>